<evidence type="ECO:0000256" key="1">
    <source>
        <dbReference type="SAM" id="MobiDB-lite"/>
    </source>
</evidence>
<proteinExistence type="predicted"/>
<keyword evidence="3" id="KW-1185">Reference proteome</keyword>
<reference evidence="2 3" key="1">
    <citation type="submission" date="2024-10" db="EMBL/GenBank/DDBJ databases">
        <title>The Natural Products Discovery Center: Release of the First 8490 Sequenced Strains for Exploring Actinobacteria Biosynthetic Diversity.</title>
        <authorList>
            <person name="Kalkreuter E."/>
            <person name="Kautsar S.A."/>
            <person name="Yang D."/>
            <person name="Bader C.D."/>
            <person name="Teijaro C.N."/>
            <person name="Fluegel L."/>
            <person name="Davis C.M."/>
            <person name="Simpson J.R."/>
            <person name="Lauterbach L."/>
            <person name="Steele A.D."/>
            <person name="Gui C."/>
            <person name="Meng S."/>
            <person name="Li G."/>
            <person name="Viehrig K."/>
            <person name="Ye F."/>
            <person name="Su P."/>
            <person name="Kiefer A.F."/>
            <person name="Nichols A."/>
            <person name="Cepeda A.J."/>
            <person name="Yan W."/>
            <person name="Fan B."/>
            <person name="Jiang Y."/>
            <person name="Adhikari A."/>
            <person name="Zheng C.-J."/>
            <person name="Schuster L."/>
            <person name="Cowan T.M."/>
            <person name="Smanski M.J."/>
            <person name="Chevrette M.G."/>
            <person name="De Carvalho L.P.S."/>
            <person name="Shen B."/>
        </authorList>
    </citation>
    <scope>NUCLEOTIDE SEQUENCE [LARGE SCALE GENOMIC DNA]</scope>
    <source>
        <strain evidence="2 3">NPDC013366</strain>
    </source>
</reference>
<dbReference type="EMBL" id="JBICBM010000033">
    <property type="protein sequence ID" value="MFF9887609.1"/>
    <property type="molecule type" value="Genomic_DNA"/>
</dbReference>
<accession>A0ABW6Z974</accession>
<feature type="region of interest" description="Disordered" evidence="1">
    <location>
        <begin position="1"/>
        <end position="23"/>
    </location>
</feature>
<sequence>MNPRESTGDPRGKEESAGAGQQALFPVTVRTVRTETTYARPVGGLLTADDFARLAARTRKDAR</sequence>
<comment type="caution">
    <text evidence="2">The sequence shown here is derived from an EMBL/GenBank/DDBJ whole genome shotgun (WGS) entry which is preliminary data.</text>
</comment>
<gene>
    <name evidence="2" type="ORF">ACF1HC_39525</name>
</gene>
<organism evidence="2 3">
    <name type="scientific">Streptomyces eurythermus</name>
    <dbReference type="NCBI Taxonomy" id="42237"/>
    <lineage>
        <taxon>Bacteria</taxon>
        <taxon>Bacillati</taxon>
        <taxon>Actinomycetota</taxon>
        <taxon>Actinomycetes</taxon>
        <taxon>Kitasatosporales</taxon>
        <taxon>Streptomycetaceae</taxon>
        <taxon>Streptomyces</taxon>
    </lineage>
</organism>
<dbReference type="Proteomes" id="UP001603418">
    <property type="component" value="Unassembled WGS sequence"/>
</dbReference>
<evidence type="ECO:0000313" key="2">
    <source>
        <dbReference type="EMBL" id="MFF9887609.1"/>
    </source>
</evidence>
<dbReference type="RefSeq" id="WP_030793974.1">
    <property type="nucleotide sequence ID" value="NZ_JBFACJ010000043.1"/>
</dbReference>
<name>A0ABW6Z974_9ACTN</name>
<feature type="compositionally biased region" description="Basic and acidic residues" evidence="1">
    <location>
        <begin position="1"/>
        <end position="16"/>
    </location>
</feature>
<protein>
    <submittedName>
        <fullName evidence="2">Uncharacterized protein</fullName>
    </submittedName>
</protein>
<evidence type="ECO:0000313" key="3">
    <source>
        <dbReference type="Proteomes" id="UP001603418"/>
    </source>
</evidence>